<keyword evidence="2" id="KW-0813">Transport</keyword>
<feature type="domain" description="ABC transmembrane type-1" evidence="11">
    <location>
        <begin position="41"/>
        <end position="331"/>
    </location>
</feature>
<keyword evidence="3" id="KW-1003">Cell membrane</keyword>
<feature type="transmembrane region" description="Helical" evidence="9">
    <location>
        <begin position="295"/>
        <end position="312"/>
    </location>
</feature>
<keyword evidence="4 9" id="KW-0812">Transmembrane</keyword>
<dbReference type="SMART" id="SM00382">
    <property type="entry name" value="AAA"/>
    <property type="match status" value="1"/>
</dbReference>
<feature type="transmembrane region" description="Helical" evidence="9">
    <location>
        <begin position="39"/>
        <end position="61"/>
    </location>
</feature>
<evidence type="ECO:0000256" key="6">
    <source>
        <dbReference type="ARBA" id="ARBA00022840"/>
    </source>
</evidence>
<keyword evidence="6 12" id="KW-0067">ATP-binding</keyword>
<dbReference type="PROSITE" id="PS50929">
    <property type="entry name" value="ABC_TM1F"/>
    <property type="match status" value="1"/>
</dbReference>
<protein>
    <submittedName>
        <fullName evidence="12">Lipid A export ATP-binding/permease protein MsbA</fullName>
        <ecNumber evidence="12">3.6.3.-</ecNumber>
    </submittedName>
</protein>
<evidence type="ECO:0000256" key="8">
    <source>
        <dbReference type="ARBA" id="ARBA00023136"/>
    </source>
</evidence>
<organism evidence="12 13">
    <name type="scientific">Mariniblastus fucicola</name>
    <dbReference type="NCBI Taxonomy" id="980251"/>
    <lineage>
        <taxon>Bacteria</taxon>
        <taxon>Pseudomonadati</taxon>
        <taxon>Planctomycetota</taxon>
        <taxon>Planctomycetia</taxon>
        <taxon>Pirellulales</taxon>
        <taxon>Pirellulaceae</taxon>
        <taxon>Mariniblastus</taxon>
    </lineage>
</organism>
<dbReference type="GO" id="GO:0005886">
    <property type="term" value="C:plasma membrane"/>
    <property type="evidence" value="ECO:0007669"/>
    <property type="project" value="UniProtKB-SubCell"/>
</dbReference>
<feature type="transmembrane region" description="Helical" evidence="9">
    <location>
        <begin position="184"/>
        <end position="204"/>
    </location>
</feature>
<dbReference type="RefSeq" id="WP_075081534.1">
    <property type="nucleotide sequence ID" value="NZ_CP042912.1"/>
</dbReference>
<dbReference type="InterPro" id="IPR017871">
    <property type="entry name" value="ABC_transporter-like_CS"/>
</dbReference>
<gene>
    <name evidence="12" type="primary">msbA_1</name>
    <name evidence="12" type="ORF">MFFC18_22460</name>
</gene>
<dbReference type="InterPro" id="IPR036640">
    <property type="entry name" value="ABC1_TM_sf"/>
</dbReference>
<evidence type="ECO:0000259" key="10">
    <source>
        <dbReference type="PROSITE" id="PS50893"/>
    </source>
</evidence>
<dbReference type="SUPFAM" id="SSF52540">
    <property type="entry name" value="P-loop containing nucleoside triphosphate hydrolases"/>
    <property type="match status" value="1"/>
</dbReference>
<evidence type="ECO:0000259" key="11">
    <source>
        <dbReference type="PROSITE" id="PS50929"/>
    </source>
</evidence>
<dbReference type="OrthoDB" id="9762778at2"/>
<dbReference type="STRING" id="980251.GCA_001642875_00061"/>
<dbReference type="GO" id="GO:0016887">
    <property type="term" value="F:ATP hydrolysis activity"/>
    <property type="evidence" value="ECO:0007669"/>
    <property type="project" value="InterPro"/>
</dbReference>
<dbReference type="Proteomes" id="UP000322214">
    <property type="component" value="Chromosome"/>
</dbReference>
<feature type="transmembrane region" description="Helical" evidence="9">
    <location>
        <begin position="271"/>
        <end position="289"/>
    </location>
</feature>
<keyword evidence="7 9" id="KW-1133">Transmembrane helix</keyword>
<keyword evidence="13" id="KW-1185">Reference proteome</keyword>
<dbReference type="PROSITE" id="PS00211">
    <property type="entry name" value="ABC_TRANSPORTER_1"/>
    <property type="match status" value="1"/>
</dbReference>
<dbReference type="InterPro" id="IPR003593">
    <property type="entry name" value="AAA+_ATPase"/>
</dbReference>
<evidence type="ECO:0000256" key="2">
    <source>
        <dbReference type="ARBA" id="ARBA00022448"/>
    </source>
</evidence>
<evidence type="ECO:0000313" key="13">
    <source>
        <dbReference type="Proteomes" id="UP000322214"/>
    </source>
</evidence>
<reference evidence="12 13" key="1">
    <citation type="submission" date="2019-08" db="EMBL/GenBank/DDBJ databases">
        <title>Deep-cultivation of Planctomycetes and their phenomic and genomic characterization uncovers novel biology.</title>
        <authorList>
            <person name="Wiegand S."/>
            <person name="Jogler M."/>
            <person name="Boedeker C."/>
            <person name="Pinto D."/>
            <person name="Vollmers J."/>
            <person name="Rivas-Marin E."/>
            <person name="Kohn T."/>
            <person name="Peeters S.H."/>
            <person name="Heuer A."/>
            <person name="Rast P."/>
            <person name="Oberbeckmann S."/>
            <person name="Bunk B."/>
            <person name="Jeske O."/>
            <person name="Meyerdierks A."/>
            <person name="Storesund J.E."/>
            <person name="Kallscheuer N."/>
            <person name="Luecker S."/>
            <person name="Lage O.M."/>
            <person name="Pohl T."/>
            <person name="Merkel B.J."/>
            <person name="Hornburger P."/>
            <person name="Mueller R.-W."/>
            <person name="Bruemmer F."/>
            <person name="Labrenz M."/>
            <person name="Spormann A.M."/>
            <person name="Op den Camp H."/>
            <person name="Overmann J."/>
            <person name="Amann R."/>
            <person name="Jetten M.S.M."/>
            <person name="Mascher T."/>
            <person name="Medema M.H."/>
            <person name="Devos D.P."/>
            <person name="Kaster A.-K."/>
            <person name="Ovreas L."/>
            <person name="Rohde M."/>
            <person name="Galperin M.Y."/>
            <person name="Jogler C."/>
        </authorList>
    </citation>
    <scope>NUCLEOTIDE SEQUENCE [LARGE SCALE GENOMIC DNA]</scope>
    <source>
        <strain evidence="12 13">FC18</strain>
    </source>
</reference>
<dbReference type="GO" id="GO:0005524">
    <property type="term" value="F:ATP binding"/>
    <property type="evidence" value="ECO:0007669"/>
    <property type="project" value="UniProtKB-KW"/>
</dbReference>
<keyword evidence="12" id="KW-0378">Hydrolase</keyword>
<dbReference type="InterPro" id="IPR011527">
    <property type="entry name" value="ABC1_TM_dom"/>
</dbReference>
<evidence type="ECO:0000256" key="9">
    <source>
        <dbReference type="SAM" id="Phobius"/>
    </source>
</evidence>
<evidence type="ECO:0000256" key="3">
    <source>
        <dbReference type="ARBA" id="ARBA00022475"/>
    </source>
</evidence>
<proteinExistence type="predicted"/>
<keyword evidence="8 9" id="KW-0472">Membrane</keyword>
<evidence type="ECO:0000313" key="12">
    <source>
        <dbReference type="EMBL" id="QEG22366.1"/>
    </source>
</evidence>
<dbReference type="Gene3D" id="1.20.1560.10">
    <property type="entry name" value="ABC transporter type 1, transmembrane domain"/>
    <property type="match status" value="1"/>
</dbReference>
<dbReference type="EC" id="3.6.3.-" evidence="12"/>
<feature type="transmembrane region" description="Helical" evidence="9">
    <location>
        <begin position="81"/>
        <end position="100"/>
    </location>
</feature>
<dbReference type="PROSITE" id="PS50893">
    <property type="entry name" value="ABC_TRANSPORTER_2"/>
    <property type="match status" value="1"/>
</dbReference>
<dbReference type="EMBL" id="CP042912">
    <property type="protein sequence ID" value="QEG22366.1"/>
    <property type="molecule type" value="Genomic_DNA"/>
</dbReference>
<evidence type="ECO:0000256" key="4">
    <source>
        <dbReference type="ARBA" id="ARBA00022692"/>
    </source>
</evidence>
<evidence type="ECO:0000256" key="7">
    <source>
        <dbReference type="ARBA" id="ARBA00022989"/>
    </source>
</evidence>
<accession>A0A5B9PCU2</accession>
<dbReference type="Gene3D" id="3.40.50.300">
    <property type="entry name" value="P-loop containing nucleotide triphosphate hydrolases"/>
    <property type="match status" value="1"/>
</dbReference>
<dbReference type="InterPro" id="IPR039421">
    <property type="entry name" value="Type_1_exporter"/>
</dbReference>
<dbReference type="KEGG" id="mff:MFFC18_22460"/>
<evidence type="ECO:0000256" key="1">
    <source>
        <dbReference type="ARBA" id="ARBA00004651"/>
    </source>
</evidence>
<dbReference type="InterPro" id="IPR027417">
    <property type="entry name" value="P-loop_NTPase"/>
</dbReference>
<dbReference type="PANTHER" id="PTHR43394">
    <property type="entry name" value="ATP-DEPENDENT PERMEASE MDL1, MITOCHONDRIAL"/>
    <property type="match status" value="1"/>
</dbReference>
<dbReference type="InterPro" id="IPR003439">
    <property type="entry name" value="ABC_transporter-like_ATP-bd"/>
</dbReference>
<comment type="subcellular location">
    <subcellularLocation>
        <location evidence="1">Cell membrane</location>
        <topology evidence="1">Multi-pass membrane protein</topology>
    </subcellularLocation>
</comment>
<name>A0A5B9PCU2_9BACT</name>
<dbReference type="GO" id="GO:0015421">
    <property type="term" value="F:ABC-type oligopeptide transporter activity"/>
    <property type="evidence" value="ECO:0007669"/>
    <property type="project" value="TreeGrafter"/>
</dbReference>
<dbReference type="Pfam" id="PF00005">
    <property type="entry name" value="ABC_tran"/>
    <property type="match status" value="1"/>
</dbReference>
<dbReference type="FunFam" id="3.40.50.300:FF:000221">
    <property type="entry name" value="Multidrug ABC transporter ATP-binding protein"/>
    <property type="match status" value="1"/>
</dbReference>
<dbReference type="PANTHER" id="PTHR43394:SF1">
    <property type="entry name" value="ATP-BINDING CASSETTE SUB-FAMILY B MEMBER 10, MITOCHONDRIAL"/>
    <property type="match status" value="1"/>
</dbReference>
<keyword evidence="5" id="KW-0547">Nucleotide-binding</keyword>
<dbReference type="SUPFAM" id="SSF90123">
    <property type="entry name" value="ABC transporter transmembrane region"/>
    <property type="match status" value="1"/>
</dbReference>
<feature type="domain" description="ABC transporter" evidence="10">
    <location>
        <begin position="364"/>
        <end position="609"/>
    </location>
</feature>
<dbReference type="AlphaFoldDB" id="A0A5B9PCU2"/>
<evidence type="ECO:0000256" key="5">
    <source>
        <dbReference type="ARBA" id="ARBA00022741"/>
    </source>
</evidence>
<sequence>MRPLPPVKKDNSSALSRFFGVFRYSKEAIHLVWTTDKRLTLLILVLTIFAGVIPGAIAYVGKLIVDAVVLAVETDLPADRWAVLQWIGLEAVIVILMAAAQRGLMIANSLLRALLGQRVNIMILEKAQTLELSHFEDSEFYDKLTRARREASSRPLSLVTKTFGLVQNSITLATYGWLLITFSWVAVLVLIIAALPAFFVETYFSGQAFRLFRWQVPETRKRNYLEWLLAREDYVKEVKLYGAGDLFLQRYREIFENIYAEDRALTLKRGMWGFLLGVLSSIAFYGAYAWIGWRAAIGAITLGSMTMYLLIFKQGQSAIASMLTSIGKMYEDNLYLSNLYEFLEEPIETQDGTATSGPKPGDGVRFENVSFRYPDSGKAKGTLALDGISLHLQPGQKLALVGENGSGKTTLIKLLTRLYVPTSGRILLDGLDLNEWQLEALRDRIGVIFQDFVRYQLKVGENIGVGDVANFEARDQQVAAAEKGMADPFIDEMELGYDTQLGRWFKDGRELSGGQWQKIALSRAFMRKQADILVLDEPTSAMDAEAEARIFDHFREVTQKQMAILISHRFSTVRMADQIVVLAKGRMIESGSHEELMQMNGHYAHLFEIQAKGYQ</sequence>